<evidence type="ECO:0000259" key="1">
    <source>
        <dbReference type="SMART" id="SM00829"/>
    </source>
</evidence>
<dbReference type="Proteomes" id="UP000188929">
    <property type="component" value="Unassembled WGS sequence"/>
</dbReference>
<dbReference type="Pfam" id="PF13602">
    <property type="entry name" value="ADH_zinc_N_2"/>
    <property type="match status" value="1"/>
</dbReference>
<dbReference type="PANTHER" id="PTHR11695">
    <property type="entry name" value="ALCOHOL DEHYDROGENASE RELATED"/>
    <property type="match status" value="1"/>
</dbReference>
<keyword evidence="3" id="KW-1185">Reference proteome</keyword>
<proteinExistence type="predicted"/>
<name>A0A1V2I0V6_9ACTN</name>
<dbReference type="InterPro" id="IPR020843">
    <property type="entry name" value="ER"/>
</dbReference>
<dbReference type="Gene3D" id="3.40.50.720">
    <property type="entry name" value="NAD(P)-binding Rossmann-like Domain"/>
    <property type="match status" value="1"/>
</dbReference>
<dbReference type="PANTHER" id="PTHR11695:SF294">
    <property type="entry name" value="RETICULON-4-INTERACTING PROTEIN 1, MITOCHONDRIAL"/>
    <property type="match status" value="1"/>
</dbReference>
<accession>A0A1V2I0V6</accession>
<dbReference type="RefSeq" id="WP_076821875.1">
    <property type="nucleotide sequence ID" value="NZ_MOMC01000093.1"/>
</dbReference>
<dbReference type="Pfam" id="PF08240">
    <property type="entry name" value="ADH_N"/>
    <property type="match status" value="1"/>
</dbReference>
<dbReference type="AlphaFoldDB" id="A0A1V2I0V6"/>
<feature type="domain" description="Enoyl reductase (ER)" evidence="1">
    <location>
        <begin position="10"/>
        <end position="323"/>
    </location>
</feature>
<dbReference type="CDD" id="cd08267">
    <property type="entry name" value="MDR1"/>
    <property type="match status" value="1"/>
</dbReference>
<dbReference type="GO" id="GO:0016491">
    <property type="term" value="F:oxidoreductase activity"/>
    <property type="evidence" value="ECO:0007669"/>
    <property type="project" value="InterPro"/>
</dbReference>
<dbReference type="EMBL" id="MOMC01000093">
    <property type="protein sequence ID" value="ONH23017.1"/>
    <property type="molecule type" value="Genomic_DNA"/>
</dbReference>
<sequence>MKAIVQDAYGPPDVLMLGDVDRPTVGDAEVLVQVRAAGVDPGVWIFMAGRPYAVRLAAGLRGPKVAVRGRAFAGVVAAAGAGVTGFQPGDEVYGTTPRGTFAEYTAARADRMAHRPANVTFEQAAAVPISAQTALQTVRDRCGVRAGQRVMVIGATGGVGSYAVQLAKAYGAVVTAVCGPARADLARSIGAGDVIDYTGQEIDCHGPVYDVVIDTAGDRPLSLLRRALTPRGTLAIVGGSYRRGRLLGGVSRQMLRAPLLSTFVGQRLRNVTATERAADLAELTRLIESGAVTPVVDRAYSLAEAPDALRHLTDGHPVGKLVVTVA</sequence>
<dbReference type="OrthoDB" id="3727682at2"/>
<dbReference type="SMART" id="SM00829">
    <property type="entry name" value="PKS_ER"/>
    <property type="match status" value="1"/>
</dbReference>
<dbReference type="SUPFAM" id="SSF50129">
    <property type="entry name" value="GroES-like"/>
    <property type="match status" value="1"/>
</dbReference>
<dbReference type="InterPro" id="IPR050700">
    <property type="entry name" value="YIM1/Zinc_Alcohol_DH_Fams"/>
</dbReference>
<evidence type="ECO:0000313" key="2">
    <source>
        <dbReference type="EMBL" id="ONH23017.1"/>
    </source>
</evidence>
<organism evidence="2 3">
    <name type="scientific">Pseudofrankia asymbiotica</name>
    <dbReference type="NCBI Taxonomy" id="1834516"/>
    <lineage>
        <taxon>Bacteria</taxon>
        <taxon>Bacillati</taxon>
        <taxon>Actinomycetota</taxon>
        <taxon>Actinomycetes</taxon>
        <taxon>Frankiales</taxon>
        <taxon>Frankiaceae</taxon>
        <taxon>Pseudofrankia</taxon>
    </lineage>
</organism>
<reference evidence="3" key="1">
    <citation type="submission" date="2016-10" db="EMBL/GenBank/DDBJ databases">
        <title>Frankia sp. NRRL B-16386 Genome sequencing.</title>
        <authorList>
            <person name="Ghodhbane-Gtari F."/>
            <person name="Swanson E."/>
            <person name="Gueddou A."/>
            <person name="Hezbri K."/>
            <person name="Ktari K."/>
            <person name="Nouioui I."/>
            <person name="Morris K."/>
            <person name="Simpson S."/>
            <person name="Abebe-Akele F."/>
            <person name="Thomas K."/>
            <person name="Gtari M."/>
            <person name="Tisa L.S."/>
        </authorList>
    </citation>
    <scope>NUCLEOTIDE SEQUENCE [LARGE SCALE GENOMIC DNA]</scope>
    <source>
        <strain evidence="3">NRRL B-16386</strain>
    </source>
</reference>
<evidence type="ECO:0000313" key="3">
    <source>
        <dbReference type="Proteomes" id="UP000188929"/>
    </source>
</evidence>
<dbReference type="InterPro" id="IPR011032">
    <property type="entry name" value="GroES-like_sf"/>
</dbReference>
<dbReference type="InterPro" id="IPR036291">
    <property type="entry name" value="NAD(P)-bd_dom_sf"/>
</dbReference>
<gene>
    <name evidence="2" type="ORF">BL253_33990</name>
</gene>
<dbReference type="InterPro" id="IPR013154">
    <property type="entry name" value="ADH-like_N"/>
</dbReference>
<dbReference type="SUPFAM" id="SSF51735">
    <property type="entry name" value="NAD(P)-binding Rossmann-fold domains"/>
    <property type="match status" value="1"/>
</dbReference>
<dbReference type="Gene3D" id="3.90.180.10">
    <property type="entry name" value="Medium-chain alcohol dehydrogenases, catalytic domain"/>
    <property type="match status" value="1"/>
</dbReference>
<comment type="caution">
    <text evidence="2">The sequence shown here is derived from an EMBL/GenBank/DDBJ whole genome shotgun (WGS) entry which is preliminary data.</text>
</comment>
<protein>
    <submittedName>
        <fullName evidence="2">NAD(P)-dependent alcohol dehydrogenase</fullName>
    </submittedName>
</protein>
<dbReference type="STRING" id="1834516.BL253_33990"/>